<proteinExistence type="predicted"/>
<comment type="caution">
    <text evidence="5">The sequence shown here is derived from an EMBL/GenBank/DDBJ whole genome shotgun (WGS) entry which is preliminary data.</text>
</comment>
<dbReference type="EMBL" id="RDQH01000329">
    <property type="protein sequence ID" value="RXI03093.1"/>
    <property type="molecule type" value="Genomic_DNA"/>
</dbReference>
<evidence type="ECO:0000256" key="3">
    <source>
        <dbReference type="SAM" id="MobiDB-lite"/>
    </source>
</evidence>
<evidence type="ECO:0000256" key="1">
    <source>
        <dbReference type="ARBA" id="ARBA00001946"/>
    </source>
</evidence>
<name>A0A498KC37_MALDO</name>
<keyword evidence="6" id="KW-1185">Reference proteome</keyword>
<dbReference type="PANTHER" id="PTHR31225:SF221">
    <property type="entry name" value="(-)-GERMACRENE D SYNTHASE"/>
    <property type="match status" value="1"/>
</dbReference>
<evidence type="ECO:0000259" key="4">
    <source>
        <dbReference type="Pfam" id="PF01397"/>
    </source>
</evidence>
<dbReference type="AlphaFoldDB" id="A0A498KC37"/>
<evidence type="ECO:0000313" key="5">
    <source>
        <dbReference type="EMBL" id="RXI03093.1"/>
    </source>
</evidence>
<keyword evidence="2" id="KW-0456">Lyase</keyword>
<dbReference type="InterPro" id="IPR036965">
    <property type="entry name" value="Terpene_synth_N_sf"/>
</dbReference>
<dbReference type="InterPro" id="IPR050148">
    <property type="entry name" value="Terpene_synthase-like"/>
</dbReference>
<dbReference type="Pfam" id="PF01397">
    <property type="entry name" value="Terpene_synth"/>
    <property type="match status" value="1"/>
</dbReference>
<accession>A0A498KC37</accession>
<organism evidence="5 6">
    <name type="scientific">Malus domestica</name>
    <name type="common">Apple</name>
    <name type="synonym">Pyrus malus</name>
    <dbReference type="NCBI Taxonomy" id="3750"/>
    <lineage>
        <taxon>Eukaryota</taxon>
        <taxon>Viridiplantae</taxon>
        <taxon>Streptophyta</taxon>
        <taxon>Embryophyta</taxon>
        <taxon>Tracheophyta</taxon>
        <taxon>Spermatophyta</taxon>
        <taxon>Magnoliopsida</taxon>
        <taxon>eudicotyledons</taxon>
        <taxon>Gunneridae</taxon>
        <taxon>Pentapetalae</taxon>
        <taxon>rosids</taxon>
        <taxon>fabids</taxon>
        <taxon>Rosales</taxon>
        <taxon>Rosaceae</taxon>
        <taxon>Amygdaloideae</taxon>
        <taxon>Maleae</taxon>
        <taxon>Malus</taxon>
    </lineage>
</organism>
<comment type="cofactor">
    <cofactor evidence="1">
        <name>Mg(2+)</name>
        <dbReference type="ChEBI" id="CHEBI:18420"/>
    </cofactor>
</comment>
<dbReference type="Proteomes" id="UP000290289">
    <property type="component" value="Chromosome 3"/>
</dbReference>
<feature type="domain" description="Terpene synthase N-terminal" evidence="4">
    <location>
        <begin position="7"/>
        <end position="143"/>
    </location>
</feature>
<dbReference type="FunFam" id="1.50.10.130:FF:000001">
    <property type="entry name" value="Isoprene synthase, chloroplastic"/>
    <property type="match status" value="1"/>
</dbReference>
<dbReference type="GO" id="GO:0010333">
    <property type="term" value="F:terpene synthase activity"/>
    <property type="evidence" value="ECO:0007669"/>
    <property type="project" value="InterPro"/>
</dbReference>
<dbReference type="PANTHER" id="PTHR31225">
    <property type="entry name" value="OS04G0344100 PROTEIN-RELATED"/>
    <property type="match status" value="1"/>
</dbReference>
<dbReference type="Gene3D" id="1.50.10.130">
    <property type="entry name" value="Terpene synthase, N-terminal domain"/>
    <property type="match status" value="1"/>
</dbReference>
<sequence length="216" mass="25411">MINQLHFNPLEKLELIDVIQRLGISHHFENEIDEVLLQIHNNSYNCYRQRSDDDDDLHATAIYFRLLRQQDMFNKFKDVDDAKFKESLTNDVVGLLSLYQATHLRVHGEDILEEALSSTTTHLESAAHRLSPVPLPKQVMHALYQPLWKGNPRLEARHYFSIYHEHRSYIEIQFNKNVCIFSSCIGITSESSYRETEPGKEHIEQLQNSYKEETKR</sequence>
<dbReference type="InterPro" id="IPR001906">
    <property type="entry name" value="Terpene_synth_N"/>
</dbReference>
<reference evidence="5 6" key="1">
    <citation type="submission" date="2018-10" db="EMBL/GenBank/DDBJ databases">
        <title>A high-quality apple genome assembly.</title>
        <authorList>
            <person name="Hu J."/>
        </authorList>
    </citation>
    <scope>NUCLEOTIDE SEQUENCE [LARGE SCALE GENOMIC DNA]</scope>
    <source>
        <strain evidence="6">cv. HFTH1</strain>
        <tissue evidence="5">Young leaf</tissue>
    </source>
</reference>
<protein>
    <recommendedName>
        <fullName evidence="4">Terpene synthase N-terminal domain-containing protein</fullName>
    </recommendedName>
</protein>
<gene>
    <name evidence="5" type="ORF">DVH24_003171</name>
</gene>
<dbReference type="SUPFAM" id="SSF48239">
    <property type="entry name" value="Terpenoid cyclases/Protein prenyltransferases"/>
    <property type="match status" value="1"/>
</dbReference>
<dbReference type="GO" id="GO:0016114">
    <property type="term" value="P:terpenoid biosynthetic process"/>
    <property type="evidence" value="ECO:0007669"/>
    <property type="project" value="InterPro"/>
</dbReference>
<dbReference type="InterPro" id="IPR008930">
    <property type="entry name" value="Terpenoid_cyclase/PrenylTrfase"/>
</dbReference>
<evidence type="ECO:0000313" key="6">
    <source>
        <dbReference type="Proteomes" id="UP000290289"/>
    </source>
</evidence>
<feature type="region of interest" description="Disordered" evidence="3">
    <location>
        <begin position="196"/>
        <end position="216"/>
    </location>
</feature>
<evidence type="ECO:0000256" key="2">
    <source>
        <dbReference type="ARBA" id="ARBA00023239"/>
    </source>
</evidence>